<protein>
    <submittedName>
        <fullName evidence="3">Uncharacterized protein</fullName>
    </submittedName>
</protein>
<evidence type="ECO:0000313" key="3">
    <source>
        <dbReference type="EMBL" id="KAG2904738.1"/>
    </source>
</evidence>
<evidence type="ECO:0000256" key="1">
    <source>
        <dbReference type="SAM" id="MobiDB-lite"/>
    </source>
</evidence>
<dbReference type="EMBL" id="RCMK01001468">
    <property type="protein sequence ID" value="KAG2893749.1"/>
    <property type="molecule type" value="Genomic_DNA"/>
</dbReference>
<dbReference type="AlphaFoldDB" id="A0A8T1BJ27"/>
<name>A0A8T1BJ27_9STRA</name>
<reference evidence="3" key="1">
    <citation type="submission" date="2018-10" db="EMBL/GenBank/DDBJ databases">
        <title>Effector identification in a new, highly contiguous assembly of the strawberry crown rot pathogen Phytophthora cactorum.</title>
        <authorList>
            <person name="Armitage A.D."/>
            <person name="Nellist C.F."/>
            <person name="Bates H."/>
            <person name="Vickerstaff R.J."/>
            <person name="Harrison R.J."/>
        </authorList>
    </citation>
    <scope>NUCLEOTIDE SEQUENCE</scope>
    <source>
        <strain evidence="3">4040</strain>
    </source>
</reference>
<sequence>MLRPLGRRSDPRDRHYRGEPAQARYRCHPTESASVRWVNEWVVSVFQDLMDGLCGLWHVHKAL</sequence>
<comment type="caution">
    <text evidence="3">The sequence shown here is derived from an EMBL/GenBank/DDBJ whole genome shotgun (WGS) entry which is preliminary data.</text>
</comment>
<organism evidence="3 4">
    <name type="scientific">Phytophthora cactorum</name>
    <dbReference type="NCBI Taxonomy" id="29920"/>
    <lineage>
        <taxon>Eukaryota</taxon>
        <taxon>Sar</taxon>
        <taxon>Stramenopiles</taxon>
        <taxon>Oomycota</taxon>
        <taxon>Peronosporomycetes</taxon>
        <taxon>Peronosporales</taxon>
        <taxon>Peronosporaceae</taxon>
        <taxon>Phytophthora</taxon>
    </lineage>
</organism>
<gene>
    <name evidence="3" type="ORF">PC117_g20955</name>
    <name evidence="2" type="ORF">PC117_g23689</name>
</gene>
<evidence type="ECO:0000313" key="4">
    <source>
        <dbReference type="Proteomes" id="UP000736787"/>
    </source>
</evidence>
<evidence type="ECO:0000313" key="2">
    <source>
        <dbReference type="EMBL" id="KAG2893749.1"/>
    </source>
</evidence>
<feature type="compositionally biased region" description="Basic and acidic residues" evidence="1">
    <location>
        <begin position="7"/>
        <end position="18"/>
    </location>
</feature>
<feature type="region of interest" description="Disordered" evidence="1">
    <location>
        <begin position="1"/>
        <end position="20"/>
    </location>
</feature>
<proteinExistence type="predicted"/>
<accession>A0A8T1BJ27</accession>
<dbReference type="Proteomes" id="UP000736787">
    <property type="component" value="Unassembled WGS sequence"/>
</dbReference>
<dbReference type="EMBL" id="RCMK01001013">
    <property type="protein sequence ID" value="KAG2904738.1"/>
    <property type="molecule type" value="Genomic_DNA"/>
</dbReference>